<protein>
    <recommendedName>
        <fullName evidence="4">AA1-like domain-containing protein</fullName>
    </recommendedName>
</protein>
<sequence>MRFAILPLVTLASAAAVQRAADYGSWAVTLSISSAANGFQSRDLTAVYTSADLAAPVTVTCAYKNIPGDGGPTVTDECSDASFSYYYFGDSEYSTL</sequence>
<keyword evidence="1" id="KW-0732">Signal</keyword>
<proteinExistence type="predicted"/>
<reference evidence="2" key="1">
    <citation type="journal article" date="2020" name="Stud. Mycol.">
        <title>101 Dothideomycetes genomes: a test case for predicting lifestyles and emergence of pathogens.</title>
        <authorList>
            <person name="Haridas S."/>
            <person name="Albert R."/>
            <person name="Binder M."/>
            <person name="Bloem J."/>
            <person name="Labutti K."/>
            <person name="Salamov A."/>
            <person name="Andreopoulos B."/>
            <person name="Baker S."/>
            <person name="Barry K."/>
            <person name="Bills G."/>
            <person name="Bluhm B."/>
            <person name="Cannon C."/>
            <person name="Castanera R."/>
            <person name="Culley D."/>
            <person name="Daum C."/>
            <person name="Ezra D."/>
            <person name="Gonzalez J."/>
            <person name="Henrissat B."/>
            <person name="Kuo A."/>
            <person name="Liang C."/>
            <person name="Lipzen A."/>
            <person name="Lutzoni F."/>
            <person name="Magnuson J."/>
            <person name="Mondo S."/>
            <person name="Nolan M."/>
            <person name="Ohm R."/>
            <person name="Pangilinan J."/>
            <person name="Park H.-J."/>
            <person name="Ramirez L."/>
            <person name="Alfaro M."/>
            <person name="Sun H."/>
            <person name="Tritt A."/>
            <person name="Yoshinaga Y."/>
            <person name="Zwiers L.-H."/>
            <person name="Turgeon B."/>
            <person name="Goodwin S."/>
            <person name="Spatafora J."/>
            <person name="Crous P."/>
            <person name="Grigoriev I."/>
        </authorList>
    </citation>
    <scope>NUCLEOTIDE SEQUENCE</scope>
    <source>
        <strain evidence="2">CBS 109.77</strain>
    </source>
</reference>
<evidence type="ECO:0000313" key="2">
    <source>
        <dbReference type="EMBL" id="KAF2798383.1"/>
    </source>
</evidence>
<organism evidence="2 3">
    <name type="scientific">Melanomma pulvis-pyrius CBS 109.77</name>
    <dbReference type="NCBI Taxonomy" id="1314802"/>
    <lineage>
        <taxon>Eukaryota</taxon>
        <taxon>Fungi</taxon>
        <taxon>Dikarya</taxon>
        <taxon>Ascomycota</taxon>
        <taxon>Pezizomycotina</taxon>
        <taxon>Dothideomycetes</taxon>
        <taxon>Pleosporomycetidae</taxon>
        <taxon>Pleosporales</taxon>
        <taxon>Melanommataceae</taxon>
        <taxon>Melanomma</taxon>
    </lineage>
</organism>
<name>A0A6A6XQG0_9PLEO</name>
<evidence type="ECO:0000313" key="3">
    <source>
        <dbReference type="Proteomes" id="UP000799757"/>
    </source>
</evidence>
<accession>A0A6A6XQG0</accession>
<dbReference type="AlphaFoldDB" id="A0A6A6XQG0"/>
<dbReference type="EMBL" id="MU001785">
    <property type="protein sequence ID" value="KAF2798383.1"/>
    <property type="molecule type" value="Genomic_DNA"/>
</dbReference>
<keyword evidence="3" id="KW-1185">Reference proteome</keyword>
<dbReference type="Proteomes" id="UP000799757">
    <property type="component" value="Unassembled WGS sequence"/>
</dbReference>
<evidence type="ECO:0008006" key="4">
    <source>
        <dbReference type="Google" id="ProtNLM"/>
    </source>
</evidence>
<gene>
    <name evidence="2" type="ORF">K505DRAFT_109140</name>
</gene>
<feature type="chain" id="PRO_5025628904" description="AA1-like domain-containing protein" evidence="1">
    <location>
        <begin position="17"/>
        <end position="96"/>
    </location>
</feature>
<dbReference type="OrthoDB" id="3798738at2759"/>
<feature type="signal peptide" evidence="1">
    <location>
        <begin position="1"/>
        <end position="16"/>
    </location>
</feature>
<evidence type="ECO:0000256" key="1">
    <source>
        <dbReference type="SAM" id="SignalP"/>
    </source>
</evidence>